<dbReference type="PANTHER" id="PTHR43337">
    <property type="entry name" value="XANTHINE/URACIL PERMEASE C887.17-RELATED"/>
    <property type="match status" value="1"/>
</dbReference>
<evidence type="ECO:0000256" key="1">
    <source>
        <dbReference type="ARBA" id="ARBA00004127"/>
    </source>
</evidence>
<feature type="transmembrane region" description="Helical" evidence="7">
    <location>
        <begin position="241"/>
        <end position="260"/>
    </location>
</feature>
<evidence type="ECO:0000313" key="9">
    <source>
        <dbReference type="Proteomes" id="UP000472580"/>
    </source>
</evidence>
<dbReference type="InterPro" id="IPR006043">
    <property type="entry name" value="NCS2"/>
</dbReference>
<dbReference type="Pfam" id="PF00860">
    <property type="entry name" value="Xan_ur_permease"/>
    <property type="match status" value="1"/>
</dbReference>
<dbReference type="GO" id="GO:0012505">
    <property type="term" value="C:endomembrane system"/>
    <property type="evidence" value="ECO:0007669"/>
    <property type="project" value="UniProtKB-SubCell"/>
</dbReference>
<feature type="transmembrane region" description="Helical" evidence="7">
    <location>
        <begin position="131"/>
        <end position="150"/>
    </location>
</feature>
<feature type="transmembrane region" description="Helical" evidence="7">
    <location>
        <begin position="195"/>
        <end position="213"/>
    </location>
</feature>
<dbReference type="OrthoDB" id="9808458at2"/>
<reference evidence="8 9" key="1">
    <citation type="submission" date="2019-12" db="EMBL/GenBank/DDBJ databases">
        <title>Microbes associate with the intestines of laboratory mice.</title>
        <authorList>
            <person name="Navarre W."/>
            <person name="Wong E."/>
        </authorList>
    </citation>
    <scope>NUCLEOTIDE SEQUENCE [LARGE SCALE GENOMIC DNA]</scope>
    <source>
        <strain evidence="8 9">NM82_D38</strain>
    </source>
</reference>
<evidence type="ECO:0000256" key="2">
    <source>
        <dbReference type="ARBA" id="ARBA00005697"/>
    </source>
</evidence>
<evidence type="ECO:0000256" key="6">
    <source>
        <dbReference type="ARBA" id="ARBA00023136"/>
    </source>
</evidence>
<organism evidence="8 9">
    <name type="scientific">Parasutterella muris</name>
    <dbReference type="NCBI Taxonomy" id="2565572"/>
    <lineage>
        <taxon>Bacteria</taxon>
        <taxon>Pseudomonadati</taxon>
        <taxon>Pseudomonadota</taxon>
        <taxon>Betaproteobacteria</taxon>
        <taxon>Burkholderiales</taxon>
        <taxon>Sutterellaceae</taxon>
        <taxon>Parasutterella</taxon>
    </lineage>
</organism>
<dbReference type="AlphaFoldDB" id="A0A6L6YJ83"/>
<dbReference type="GO" id="GO:0005345">
    <property type="term" value="F:purine nucleobase transmembrane transporter activity"/>
    <property type="evidence" value="ECO:0007669"/>
    <property type="project" value="TreeGrafter"/>
</dbReference>
<feature type="transmembrane region" description="Helical" evidence="7">
    <location>
        <begin position="170"/>
        <end position="188"/>
    </location>
</feature>
<evidence type="ECO:0000256" key="4">
    <source>
        <dbReference type="ARBA" id="ARBA00022692"/>
    </source>
</evidence>
<protein>
    <submittedName>
        <fullName evidence="8">NCS2 family permease</fullName>
    </submittedName>
</protein>
<name>A0A6L6YJ83_9BURK</name>
<evidence type="ECO:0000256" key="5">
    <source>
        <dbReference type="ARBA" id="ARBA00022989"/>
    </source>
</evidence>
<keyword evidence="4 7" id="KW-0812">Transmembrane</keyword>
<keyword evidence="6 7" id="KW-0472">Membrane</keyword>
<feature type="transmembrane region" description="Helical" evidence="7">
    <location>
        <begin position="75"/>
        <end position="91"/>
    </location>
</feature>
<feature type="transmembrane region" description="Helical" evidence="7">
    <location>
        <begin position="21"/>
        <end position="42"/>
    </location>
</feature>
<evidence type="ECO:0000256" key="7">
    <source>
        <dbReference type="SAM" id="Phobius"/>
    </source>
</evidence>
<dbReference type="InterPro" id="IPR045018">
    <property type="entry name" value="Azg-like"/>
</dbReference>
<dbReference type="PANTHER" id="PTHR43337:SF1">
    <property type="entry name" value="XANTHINE_URACIL PERMEASE C887.17-RELATED"/>
    <property type="match status" value="1"/>
</dbReference>
<keyword evidence="5 7" id="KW-1133">Transmembrane helix</keyword>
<feature type="transmembrane region" description="Helical" evidence="7">
    <location>
        <begin position="419"/>
        <end position="436"/>
    </location>
</feature>
<comment type="caution">
    <text evidence="8">The sequence shown here is derived from an EMBL/GenBank/DDBJ whole genome shotgun (WGS) entry which is preliminary data.</text>
</comment>
<dbReference type="RefSeq" id="WP_160336162.1">
    <property type="nucleotide sequence ID" value="NZ_CALPCR010000019.1"/>
</dbReference>
<dbReference type="EMBL" id="WSRP01000044">
    <property type="protein sequence ID" value="MVX57746.1"/>
    <property type="molecule type" value="Genomic_DNA"/>
</dbReference>
<evidence type="ECO:0000256" key="3">
    <source>
        <dbReference type="ARBA" id="ARBA00022448"/>
    </source>
</evidence>
<sequence length="437" mass="45823">MNAIDRFFKISERGSNVRTEFLGAISAYLAVCYLFIVVPGMLSDAGMPIADATVATIWAAILGTVMIAFIANFPIVVAPGLGISAYFAYYVCGAMGLSWQAACAAVVISGFVFFLLTVTRVRQAIIQSIPLDLKLAIVAGIGAFITIIGLKNAGIVVPNQSTMIGLGNMLAPQAYLTILGVIIAGVLIHKGVRLGMLIAILAVAVLGIALGVTPTDGISKMFSTDFKIFPTETIFQVDFKTMMTVGIVGVLFSITMVDLFDNMSTLIGLSFRAGFMGKGGEIPGLDKALISDSVATMGAGLIGTPTSTAILESAVGIEAGARTGLCALFLAGFFVLTLFITPVLTLVPAFATACVLILVGYMMMQGTVTKINFHDISTGVPCFFTIFMMPFTFNIATGLGFGVISFVLLKLLCGKAKEISLTMAILAVVFCGILVSH</sequence>
<dbReference type="GO" id="GO:0005886">
    <property type="term" value="C:plasma membrane"/>
    <property type="evidence" value="ECO:0007669"/>
    <property type="project" value="TreeGrafter"/>
</dbReference>
<evidence type="ECO:0000313" key="8">
    <source>
        <dbReference type="EMBL" id="MVX57746.1"/>
    </source>
</evidence>
<gene>
    <name evidence="8" type="ORF">E5987_11170</name>
</gene>
<feature type="transmembrane region" description="Helical" evidence="7">
    <location>
        <begin position="97"/>
        <end position="119"/>
    </location>
</feature>
<dbReference type="Proteomes" id="UP000472580">
    <property type="component" value="Unassembled WGS sequence"/>
</dbReference>
<keyword evidence="3" id="KW-0813">Transport</keyword>
<accession>A0A6L6YJ83</accession>
<feature type="transmembrane region" description="Helical" evidence="7">
    <location>
        <begin position="346"/>
        <end position="364"/>
    </location>
</feature>
<proteinExistence type="inferred from homology"/>
<keyword evidence="9" id="KW-1185">Reference proteome</keyword>
<comment type="subcellular location">
    <subcellularLocation>
        <location evidence="1">Endomembrane system</location>
        <topology evidence="1">Multi-pass membrane protein</topology>
    </subcellularLocation>
</comment>
<comment type="similarity">
    <text evidence="2">Belongs to the nucleobase:cation symporter-2 (NCS2) (TC 2.A.40) family. Azg-like subfamily.</text>
</comment>